<feature type="region of interest" description="Disordered" evidence="1">
    <location>
        <begin position="177"/>
        <end position="216"/>
    </location>
</feature>
<dbReference type="Pfam" id="PF21989">
    <property type="entry name" value="RA_2"/>
    <property type="match status" value="1"/>
</dbReference>
<feature type="compositionally biased region" description="Low complexity" evidence="1">
    <location>
        <begin position="200"/>
        <end position="213"/>
    </location>
</feature>
<sequence length="855" mass="94479">MDLQNSMCTSMEVEYDSDEEQDVGAELNTWLSQLGTAATKLDDNTAVRRQQREKQTFITQSHTMESFRCSVVMDLDNGGNCGDLDDIISDLCALEAELTDAQKEFHTKQPVTDGDSGNIDDMYSSNPQTMKDNTETVCKTSSNGYNIPPSSVHVIKVPSLSSGTLNNNLYNRVNTLDRTPTQKSTPNKAPLQTSCGSSETSAAGSSHTNSSSGDGELRAKEEKILIAIQKIRAADIKKLFVKVFIQNGECKTILVDEKMTVSEVLVLLYEKCEVKPNVRWTLVEQIPDLYIERIIEDHEKLLTVMMNWQKISNNKILFLETDDKYDLFFQPQRYLLNRDKAEKCLEKEQRALLDELFGGAGTHVPEMESEIYHKLDGQKTWKKVCLVLRTSGLYIKKGKTSRNLQCITQFDQVEIYRGFGWRKKYKAPTEHCFALKHPKLQKKSKDIRYFCCEDEYTLKKWLMGTRIAKYGKALHAGFKNSLEVVGGKRKPSSAALDTPSDSMSQSSRDSGFSVTSDSSNSLDAAQHSSAVKSKKNGGIPPPPDEFSDLPPPPPELLGEEPTPTNTPIHFAHVTNEFAAMHIGQCSSDDGEGSVRSSGSSSVSSHTPRNSISSNGTPTKKQNFDRHTGIRNSLRRTQSPTTPKLVAPPKVPTKVAMPPTLPPPQDTYPQSNHAAVLPQTHVYGHYGNQCYQPPIEASSLSVTAPMSTAKNTNGQFLAELNSLYAYKGVNSTAAQSAESDSDVDELPPPPPELLSPDYADNTYEVPYGHGTAGITAVSNGIYSTPPPPLEYNPYGERKGYEANNHMYSQGVASNQPNESYSMSRVFASQTGTIKRAPPPPKRNNSIGTMQRHPGMR</sequence>
<dbReference type="EMBL" id="VXIV02001553">
    <property type="protein sequence ID" value="KAF6031949.1"/>
    <property type="molecule type" value="Genomic_DNA"/>
</dbReference>
<evidence type="ECO:0000256" key="1">
    <source>
        <dbReference type="SAM" id="MobiDB-lite"/>
    </source>
</evidence>
<dbReference type="InterPro" id="IPR011993">
    <property type="entry name" value="PH-like_dom_sf"/>
</dbReference>
<evidence type="ECO:0000313" key="3">
    <source>
        <dbReference type="EMBL" id="KAF6031949.1"/>
    </source>
</evidence>
<feature type="compositionally biased region" description="Polar residues" evidence="1">
    <location>
        <begin position="514"/>
        <end position="531"/>
    </location>
</feature>
<dbReference type="InterPro" id="IPR000159">
    <property type="entry name" value="RA_dom"/>
</dbReference>
<reference evidence="3" key="1">
    <citation type="submission" date="2020-06" db="EMBL/GenBank/DDBJ databases">
        <title>Draft genome of Bugula neritina, a colonial animal packing powerful symbionts and potential medicines.</title>
        <authorList>
            <person name="Rayko M."/>
        </authorList>
    </citation>
    <scope>NUCLEOTIDE SEQUENCE [LARGE SCALE GENOMIC DNA]</scope>
    <source>
        <strain evidence="3">Kwan_BN1</strain>
    </source>
</reference>
<feature type="domain" description="Ras-associating" evidence="2">
    <location>
        <begin position="237"/>
        <end position="323"/>
    </location>
</feature>
<dbReference type="PANTHER" id="PTHR11243">
    <property type="entry name" value="GROWTH FACTOR RECEPTOR-BOUND PROTEIN"/>
    <property type="match status" value="1"/>
</dbReference>
<feature type="region of interest" description="Disordered" evidence="1">
    <location>
        <begin position="583"/>
        <end position="651"/>
    </location>
</feature>
<dbReference type="SUPFAM" id="SSF50729">
    <property type="entry name" value="PH domain-like"/>
    <property type="match status" value="1"/>
</dbReference>
<feature type="compositionally biased region" description="Polar residues" evidence="1">
    <location>
        <begin position="177"/>
        <end position="199"/>
    </location>
</feature>
<feature type="region of interest" description="Disordered" evidence="1">
    <location>
        <begin position="488"/>
        <end position="568"/>
    </location>
</feature>
<dbReference type="PROSITE" id="PS50200">
    <property type="entry name" value="RA"/>
    <property type="match status" value="1"/>
</dbReference>
<proteinExistence type="predicted"/>
<organism evidence="3 4">
    <name type="scientific">Bugula neritina</name>
    <name type="common">Brown bryozoan</name>
    <name type="synonym">Sertularia neritina</name>
    <dbReference type="NCBI Taxonomy" id="10212"/>
    <lineage>
        <taxon>Eukaryota</taxon>
        <taxon>Metazoa</taxon>
        <taxon>Spiralia</taxon>
        <taxon>Lophotrochozoa</taxon>
        <taxon>Bryozoa</taxon>
        <taxon>Gymnolaemata</taxon>
        <taxon>Cheilostomatida</taxon>
        <taxon>Flustrina</taxon>
        <taxon>Buguloidea</taxon>
        <taxon>Bugulidae</taxon>
        <taxon>Bugula</taxon>
    </lineage>
</organism>
<evidence type="ECO:0000313" key="4">
    <source>
        <dbReference type="Proteomes" id="UP000593567"/>
    </source>
</evidence>
<feature type="compositionally biased region" description="Low complexity" evidence="1">
    <location>
        <begin position="497"/>
        <end position="513"/>
    </location>
</feature>
<evidence type="ECO:0000259" key="2">
    <source>
        <dbReference type="PROSITE" id="PS50200"/>
    </source>
</evidence>
<dbReference type="SUPFAM" id="SSF54236">
    <property type="entry name" value="Ubiquitin-like"/>
    <property type="match status" value="1"/>
</dbReference>
<feature type="region of interest" description="Disordered" evidence="1">
    <location>
        <begin position="827"/>
        <end position="855"/>
    </location>
</feature>
<dbReference type="OrthoDB" id="6235964at2759"/>
<dbReference type="InterPro" id="IPR029071">
    <property type="entry name" value="Ubiquitin-like_domsf"/>
</dbReference>
<dbReference type="Pfam" id="PF00169">
    <property type="entry name" value="PH"/>
    <property type="match status" value="1"/>
</dbReference>
<gene>
    <name evidence="3" type="ORF">EB796_009741</name>
</gene>
<dbReference type="Gene3D" id="3.10.20.90">
    <property type="entry name" value="Phosphatidylinositol 3-kinase Catalytic Subunit, Chain A, domain 1"/>
    <property type="match status" value="1"/>
</dbReference>
<name>A0A7J7JZX4_BUGNE</name>
<keyword evidence="4" id="KW-1185">Reference proteome</keyword>
<dbReference type="AlphaFoldDB" id="A0A7J7JZX4"/>
<feature type="compositionally biased region" description="Pro residues" evidence="1">
    <location>
        <begin position="539"/>
        <end position="555"/>
    </location>
</feature>
<dbReference type="Gene3D" id="2.30.29.30">
    <property type="entry name" value="Pleckstrin-homology domain (PH domain)/Phosphotyrosine-binding domain (PTB)"/>
    <property type="match status" value="1"/>
</dbReference>
<dbReference type="PANTHER" id="PTHR11243:SF23">
    <property type="entry name" value="LD06925P"/>
    <property type="match status" value="1"/>
</dbReference>
<feature type="compositionally biased region" description="Low complexity" evidence="1">
    <location>
        <begin position="593"/>
        <end position="604"/>
    </location>
</feature>
<dbReference type="GO" id="GO:0007165">
    <property type="term" value="P:signal transduction"/>
    <property type="evidence" value="ECO:0007669"/>
    <property type="project" value="InterPro"/>
</dbReference>
<comment type="caution">
    <text evidence="3">The sequence shown here is derived from an EMBL/GenBank/DDBJ whole genome shotgun (WGS) entry which is preliminary data.</text>
</comment>
<dbReference type="CDD" id="cd01259">
    <property type="entry name" value="PH_APBB1IP"/>
    <property type="match status" value="1"/>
</dbReference>
<dbReference type="InterPro" id="IPR039664">
    <property type="entry name" value="GRB/APBB1IP"/>
</dbReference>
<dbReference type="InterPro" id="IPR001849">
    <property type="entry name" value="PH_domain"/>
</dbReference>
<protein>
    <recommendedName>
        <fullName evidence="2">Ras-associating domain-containing protein</fullName>
    </recommendedName>
</protein>
<dbReference type="SMART" id="SM00314">
    <property type="entry name" value="RA"/>
    <property type="match status" value="1"/>
</dbReference>
<dbReference type="InterPro" id="IPR039665">
    <property type="entry name" value="PH_APBB1IP"/>
</dbReference>
<accession>A0A7J7JZX4</accession>
<dbReference type="Proteomes" id="UP000593567">
    <property type="component" value="Unassembled WGS sequence"/>
</dbReference>
<feature type="compositionally biased region" description="Polar residues" evidence="1">
    <location>
        <begin position="605"/>
        <end position="620"/>
    </location>
</feature>